<reference evidence="1 2" key="1">
    <citation type="submission" date="2017-08" db="EMBL/GenBank/DDBJ databases">
        <title>Complete Genome Sequence of Bacillus kochii Oregon-R-modENCODE STRAIN BDGP4, isolated from Drosophila melanogaster gut.</title>
        <authorList>
            <person name="Wan K.H."/>
            <person name="Yu C."/>
            <person name="Park S."/>
            <person name="Hammonds A.S."/>
            <person name="Booth B.W."/>
            <person name="Celniker S.E."/>
        </authorList>
    </citation>
    <scope>NUCLEOTIDE SEQUENCE [LARGE SCALE GENOMIC DNA]</scope>
    <source>
        <strain evidence="1 2">BDGP4</strain>
    </source>
</reference>
<dbReference type="AlphaFoldDB" id="A0A248TH36"/>
<dbReference type="Proteomes" id="UP000215137">
    <property type="component" value="Chromosome"/>
</dbReference>
<protein>
    <recommendedName>
        <fullName evidence="3">DUF2283 domain-containing protein</fullName>
    </recommendedName>
</protein>
<dbReference type="Pfam" id="PF10049">
    <property type="entry name" value="DUF2283"/>
    <property type="match status" value="1"/>
</dbReference>
<dbReference type="KEGG" id="bko:CKF48_09195"/>
<proteinExistence type="predicted"/>
<evidence type="ECO:0008006" key="3">
    <source>
        <dbReference type="Google" id="ProtNLM"/>
    </source>
</evidence>
<dbReference type="EMBL" id="CP022983">
    <property type="protein sequence ID" value="ASV67491.1"/>
    <property type="molecule type" value="Genomic_DNA"/>
</dbReference>
<dbReference type="InterPro" id="IPR016789">
    <property type="entry name" value="UCP021389"/>
</dbReference>
<dbReference type="PIRSF" id="PIRSF021389">
    <property type="entry name" value="UCP021389"/>
    <property type="match status" value="1"/>
</dbReference>
<evidence type="ECO:0000313" key="1">
    <source>
        <dbReference type="EMBL" id="ASV67491.1"/>
    </source>
</evidence>
<name>A0A248TH36_9BACI</name>
<keyword evidence="2" id="KW-1185">Reference proteome</keyword>
<organism evidence="1 2">
    <name type="scientific">Cytobacillus kochii</name>
    <dbReference type="NCBI Taxonomy" id="859143"/>
    <lineage>
        <taxon>Bacteria</taxon>
        <taxon>Bacillati</taxon>
        <taxon>Bacillota</taxon>
        <taxon>Bacilli</taxon>
        <taxon>Bacillales</taxon>
        <taxon>Bacillaceae</taxon>
        <taxon>Cytobacillus</taxon>
    </lineage>
</organism>
<sequence length="125" mass="14705">MIKRIEFNKEVKIGYIQVIKEIKAGMVHETDELKVNPYINLDLDKDNRIIGLEIFRDEANALKNASSKDNFYLKRDNMYSLRLNDNEVASRYSYLGLEFCFSEENHRGFIGFDILDISKYPEKTL</sequence>
<evidence type="ECO:0000313" key="2">
    <source>
        <dbReference type="Proteomes" id="UP000215137"/>
    </source>
</evidence>
<dbReference type="InterPro" id="IPR019270">
    <property type="entry name" value="DUF2283"/>
</dbReference>
<dbReference type="OrthoDB" id="2943919at2"/>
<accession>A0A248TH36</accession>
<dbReference type="RefSeq" id="WP_095371065.1">
    <property type="nucleotide sequence ID" value="NZ_CP022983.1"/>
</dbReference>
<gene>
    <name evidence="1" type="ORF">CKF48_09195</name>
</gene>